<reference evidence="1" key="1">
    <citation type="submission" date="2021-05" db="EMBL/GenBank/DDBJ databases">
        <authorList>
            <person name="Pan Q."/>
            <person name="Jouanno E."/>
            <person name="Zahm M."/>
            <person name="Klopp C."/>
            <person name="Cabau C."/>
            <person name="Louis A."/>
            <person name="Berthelot C."/>
            <person name="Parey E."/>
            <person name="Roest Crollius H."/>
            <person name="Montfort J."/>
            <person name="Robinson-Rechavi M."/>
            <person name="Bouchez O."/>
            <person name="Lampietro C."/>
            <person name="Lopez Roques C."/>
            <person name="Donnadieu C."/>
            <person name="Postlethwait J."/>
            <person name="Bobe J."/>
            <person name="Dillon D."/>
            <person name="Chandos A."/>
            <person name="von Hippel F."/>
            <person name="Guiguen Y."/>
        </authorList>
    </citation>
    <scope>NUCLEOTIDE SEQUENCE</scope>
    <source>
        <strain evidence="1">YG-Jan2019</strain>
    </source>
</reference>
<organism evidence="1 2">
    <name type="scientific">Dallia pectoralis</name>
    <name type="common">Alaska blackfish</name>
    <dbReference type="NCBI Taxonomy" id="75939"/>
    <lineage>
        <taxon>Eukaryota</taxon>
        <taxon>Metazoa</taxon>
        <taxon>Chordata</taxon>
        <taxon>Craniata</taxon>
        <taxon>Vertebrata</taxon>
        <taxon>Euteleostomi</taxon>
        <taxon>Actinopterygii</taxon>
        <taxon>Neopterygii</taxon>
        <taxon>Teleostei</taxon>
        <taxon>Protacanthopterygii</taxon>
        <taxon>Esociformes</taxon>
        <taxon>Umbridae</taxon>
        <taxon>Dallia</taxon>
    </lineage>
</organism>
<evidence type="ECO:0000313" key="1">
    <source>
        <dbReference type="EMBL" id="KAJ7992727.1"/>
    </source>
</evidence>
<proteinExistence type="predicted"/>
<name>A0ACC2FN19_DALPE</name>
<evidence type="ECO:0000313" key="2">
    <source>
        <dbReference type="Proteomes" id="UP001157502"/>
    </source>
</evidence>
<dbReference type="Proteomes" id="UP001157502">
    <property type="component" value="Chromosome 25"/>
</dbReference>
<keyword evidence="2" id="KW-1185">Reference proteome</keyword>
<feature type="non-terminal residue" evidence="1">
    <location>
        <position position="76"/>
    </location>
</feature>
<gene>
    <name evidence="1" type="ORF">DPEC_G00281670</name>
</gene>
<comment type="caution">
    <text evidence="1">The sequence shown here is derived from an EMBL/GenBank/DDBJ whole genome shotgun (WGS) entry which is preliminary data.</text>
</comment>
<dbReference type="EMBL" id="CM055752">
    <property type="protein sequence ID" value="KAJ7992727.1"/>
    <property type="molecule type" value="Genomic_DNA"/>
</dbReference>
<sequence>MGRGDMTRDNLFWPDNCVRALSERAGLVGVSRSAVVIVKVGKIEVCCRGRRPESNPRGTNMCMQVDSSLNHWTTPD</sequence>
<accession>A0ACC2FN19</accession>
<protein>
    <submittedName>
        <fullName evidence="1">Uncharacterized protein</fullName>
    </submittedName>
</protein>